<comment type="caution">
    <text evidence="1">The sequence shown here is derived from an EMBL/GenBank/DDBJ whole genome shotgun (WGS) entry which is preliminary data.</text>
</comment>
<accession>A0ACC1Y6A3</accession>
<proteinExistence type="predicted"/>
<gene>
    <name evidence="1" type="ORF">OWV82_010823</name>
</gene>
<evidence type="ECO:0000313" key="1">
    <source>
        <dbReference type="EMBL" id="KAJ4719212.1"/>
    </source>
</evidence>
<dbReference type="Proteomes" id="UP001164539">
    <property type="component" value="Chromosome 5"/>
</dbReference>
<sequence length="130" mass="15498">MLLKYRDYFVIIPNFFTKIQAGHRYILLLLHLHDYYDLHHLSTYLDSQTTLVHSQILLSNLTQKKLSVYIHTSAANEEDDERRSRRGVGTCDSGEMGWIMLRIDYSRLSWLLFRVFSYENHDGKPGFFFF</sequence>
<organism evidence="1 2">
    <name type="scientific">Melia azedarach</name>
    <name type="common">Chinaberry tree</name>
    <dbReference type="NCBI Taxonomy" id="155640"/>
    <lineage>
        <taxon>Eukaryota</taxon>
        <taxon>Viridiplantae</taxon>
        <taxon>Streptophyta</taxon>
        <taxon>Embryophyta</taxon>
        <taxon>Tracheophyta</taxon>
        <taxon>Spermatophyta</taxon>
        <taxon>Magnoliopsida</taxon>
        <taxon>eudicotyledons</taxon>
        <taxon>Gunneridae</taxon>
        <taxon>Pentapetalae</taxon>
        <taxon>rosids</taxon>
        <taxon>malvids</taxon>
        <taxon>Sapindales</taxon>
        <taxon>Meliaceae</taxon>
        <taxon>Melia</taxon>
    </lineage>
</organism>
<reference evidence="1 2" key="1">
    <citation type="journal article" date="2023" name="Science">
        <title>Complex scaffold remodeling in plant triterpene biosynthesis.</title>
        <authorList>
            <person name="De La Pena R."/>
            <person name="Hodgson H."/>
            <person name="Liu J.C."/>
            <person name="Stephenson M.J."/>
            <person name="Martin A.C."/>
            <person name="Owen C."/>
            <person name="Harkess A."/>
            <person name="Leebens-Mack J."/>
            <person name="Jimenez L.E."/>
            <person name="Osbourn A."/>
            <person name="Sattely E.S."/>
        </authorList>
    </citation>
    <scope>NUCLEOTIDE SEQUENCE [LARGE SCALE GENOMIC DNA]</scope>
    <source>
        <strain evidence="2">cv. JPN11</strain>
        <tissue evidence="1">Leaf</tissue>
    </source>
</reference>
<protein>
    <submittedName>
        <fullName evidence="1">Uncharacterized protein</fullName>
    </submittedName>
</protein>
<dbReference type="EMBL" id="CM051398">
    <property type="protein sequence ID" value="KAJ4719212.1"/>
    <property type="molecule type" value="Genomic_DNA"/>
</dbReference>
<name>A0ACC1Y6A3_MELAZ</name>
<evidence type="ECO:0000313" key="2">
    <source>
        <dbReference type="Proteomes" id="UP001164539"/>
    </source>
</evidence>
<keyword evidence="2" id="KW-1185">Reference proteome</keyword>